<dbReference type="InterPro" id="IPR012337">
    <property type="entry name" value="RNaseH-like_sf"/>
</dbReference>
<feature type="region of interest" description="Disordered" evidence="2">
    <location>
        <begin position="1"/>
        <end position="23"/>
    </location>
</feature>
<comment type="caution">
    <text evidence="5">The sequence shown here is derived from an EMBL/GenBank/DDBJ whole genome shotgun (WGS) entry which is preliminary data.</text>
</comment>
<dbReference type="SMART" id="SM00949">
    <property type="entry name" value="PAZ"/>
    <property type="match status" value="1"/>
</dbReference>
<dbReference type="PROSITE" id="PS50822">
    <property type="entry name" value="PIWI"/>
    <property type="match status" value="1"/>
</dbReference>
<dbReference type="Gene3D" id="3.40.50.2300">
    <property type="match status" value="1"/>
</dbReference>
<dbReference type="CDD" id="cd02846">
    <property type="entry name" value="PAZ_argonaute_like"/>
    <property type="match status" value="1"/>
</dbReference>
<evidence type="ECO:0000259" key="4">
    <source>
        <dbReference type="PROSITE" id="PS50822"/>
    </source>
</evidence>
<dbReference type="Proteomes" id="UP001175271">
    <property type="component" value="Unassembled WGS sequence"/>
</dbReference>
<dbReference type="InterPro" id="IPR003165">
    <property type="entry name" value="Piwi"/>
</dbReference>
<evidence type="ECO:0000256" key="2">
    <source>
        <dbReference type="SAM" id="MobiDB-lite"/>
    </source>
</evidence>
<accession>A0AA39HS80</accession>
<dbReference type="AlphaFoldDB" id="A0AA39HS80"/>
<feature type="domain" description="Piwi" evidence="4">
    <location>
        <begin position="569"/>
        <end position="881"/>
    </location>
</feature>
<dbReference type="PANTHER" id="PTHR22891">
    <property type="entry name" value="EUKARYOTIC TRANSLATION INITIATION FACTOR 2C"/>
    <property type="match status" value="1"/>
</dbReference>
<dbReference type="PROSITE" id="PS50821">
    <property type="entry name" value="PAZ"/>
    <property type="match status" value="1"/>
</dbReference>
<evidence type="ECO:0008006" key="7">
    <source>
        <dbReference type="Google" id="ProtNLM"/>
    </source>
</evidence>
<dbReference type="InterPro" id="IPR003100">
    <property type="entry name" value="PAZ_dom"/>
</dbReference>
<keyword evidence="6" id="KW-1185">Reference proteome</keyword>
<protein>
    <recommendedName>
        <fullName evidence="7">Piwi domain-containing protein</fullName>
    </recommendedName>
</protein>
<proteinExistence type="inferred from homology"/>
<dbReference type="InterPro" id="IPR036085">
    <property type="entry name" value="PAZ_dom_sf"/>
</dbReference>
<dbReference type="SUPFAM" id="SSF101690">
    <property type="entry name" value="PAZ domain"/>
    <property type="match status" value="1"/>
</dbReference>
<dbReference type="Pfam" id="PF02171">
    <property type="entry name" value="Piwi"/>
    <property type="match status" value="1"/>
</dbReference>
<dbReference type="GO" id="GO:0003723">
    <property type="term" value="F:RNA binding"/>
    <property type="evidence" value="ECO:0007669"/>
    <property type="project" value="InterPro"/>
</dbReference>
<reference evidence="5" key="1">
    <citation type="submission" date="2023-06" db="EMBL/GenBank/DDBJ databases">
        <title>Genomic analysis of the entomopathogenic nematode Steinernema hermaphroditum.</title>
        <authorList>
            <person name="Schwarz E.M."/>
            <person name="Heppert J.K."/>
            <person name="Baniya A."/>
            <person name="Schwartz H.T."/>
            <person name="Tan C.-H."/>
            <person name="Antoshechkin I."/>
            <person name="Sternberg P.W."/>
            <person name="Goodrich-Blair H."/>
            <person name="Dillman A.R."/>
        </authorList>
    </citation>
    <scope>NUCLEOTIDE SEQUENCE</scope>
    <source>
        <strain evidence="5">PS9179</strain>
        <tissue evidence="5">Whole animal</tissue>
    </source>
</reference>
<dbReference type="Gene3D" id="2.170.260.10">
    <property type="entry name" value="paz domain"/>
    <property type="match status" value="1"/>
</dbReference>
<dbReference type="InterPro" id="IPR056992">
    <property type="entry name" value="HRDE1/NRDE-3-like_N"/>
</dbReference>
<dbReference type="Gene3D" id="3.30.420.10">
    <property type="entry name" value="Ribonuclease H-like superfamily/Ribonuclease H"/>
    <property type="match status" value="1"/>
</dbReference>
<organism evidence="5 6">
    <name type="scientific">Steinernema hermaphroditum</name>
    <dbReference type="NCBI Taxonomy" id="289476"/>
    <lineage>
        <taxon>Eukaryota</taxon>
        <taxon>Metazoa</taxon>
        <taxon>Ecdysozoa</taxon>
        <taxon>Nematoda</taxon>
        <taxon>Chromadorea</taxon>
        <taxon>Rhabditida</taxon>
        <taxon>Tylenchina</taxon>
        <taxon>Panagrolaimomorpha</taxon>
        <taxon>Strongyloidoidea</taxon>
        <taxon>Steinernematidae</taxon>
        <taxon>Steinernema</taxon>
    </lineage>
</organism>
<sequence length="922" mass="105876">MSSFKIPKKRPADDSSSPMPIKQQYPHASASYGMASSSKAKACTVKMNGFAMRINKKMEIVRYELRFQGLIVKRKTGQEIEKDLAERVLKDDVSLQLRRRAFWDIFQNLLKQDDRIFGTNKYHFVYDCGVQFYSMDELFPKSETKSGSIDMRDLEESSKAFLGSIVRINYTIKNTGTFSLGADVGDVGTDRSVQQFLELLTTQGLYAEGARHLLFRNQRYDVSDREEVVRDYKVRYPYPFCVKLGAGKSVCLSRKNDEKATATILQLEKKTTPFFPEMTVIDFVEQCETRNMDAVERWVKGLVVVTTHLRRPRCFRVSGFTKQDCNSTYFTKGDQEIGVADYFRQQYKIDTRAGRLPCIEEKKKRSDGSGHDYSYYPMDTLRIVKGQRILDKKQTPEIVDHLIKSARVLPSAMLRDIEEELRKLKTRETERYLEAFAISICPQLLESNAKVLEPPNLEYGGSAMRKPVTEGGGKNAWPDNNTTFFRPGRITDSAKGLDRWLFVYVNLDSAEVGGLLHSFLDRFVRSAKERGIKLEKPQDMELDTRGKMGDELWKTIVDLGKVAYVNEVKYIMFVQRERKDIPRDMMKLLETYYKVTTQQIALKTVEKANSNKGAQMVIDNILKKTNEKLGGLNARVRPQPEIGEWFHNDVMFMGLDISHPGIGGNTPTVVGMAFTKNSDLEVAGRVWYQEPREHLLENMKRYIKEAIEEFRKSARCYPATLFVYRGGVSEGEYEKLEEAEISQFKEAFKEIDFPGKRRPSLKYITVQRNSGYRLMPQRQHDFRGQDPIRENVLPGTCADSGIVNEANKEFVLVPHQAIQGTAKPSKYVLIHNEHKQISMDHLEKVTNTLCYMHGIVASPVSCPSILYQAGDLAKRGMANYKSYMVRKPTLMPPEQATDQQRKTHIDWACEKMNVILNHKFWA</sequence>
<dbReference type="Pfam" id="PF25128">
    <property type="entry name" value="HRDE1_NRDE3_N"/>
    <property type="match status" value="1"/>
</dbReference>
<dbReference type="Pfam" id="PF02170">
    <property type="entry name" value="PAZ"/>
    <property type="match status" value="1"/>
</dbReference>
<gene>
    <name evidence="5" type="ORF">QR680_005189</name>
</gene>
<evidence type="ECO:0000259" key="3">
    <source>
        <dbReference type="PROSITE" id="PS50821"/>
    </source>
</evidence>
<evidence type="ECO:0000256" key="1">
    <source>
        <dbReference type="RuleBase" id="RU361178"/>
    </source>
</evidence>
<evidence type="ECO:0000313" key="6">
    <source>
        <dbReference type="Proteomes" id="UP001175271"/>
    </source>
</evidence>
<dbReference type="SUPFAM" id="SSF53098">
    <property type="entry name" value="Ribonuclease H-like"/>
    <property type="match status" value="1"/>
</dbReference>
<dbReference type="SMART" id="SM00950">
    <property type="entry name" value="Piwi"/>
    <property type="match status" value="1"/>
</dbReference>
<comment type="similarity">
    <text evidence="1">Belongs to the argonaute family.</text>
</comment>
<dbReference type="InterPro" id="IPR036397">
    <property type="entry name" value="RNaseH_sf"/>
</dbReference>
<feature type="domain" description="PAZ" evidence="3">
    <location>
        <begin position="279"/>
        <end position="385"/>
    </location>
</feature>
<dbReference type="EMBL" id="JAUCMV010000003">
    <property type="protein sequence ID" value="KAK0410550.1"/>
    <property type="molecule type" value="Genomic_DNA"/>
</dbReference>
<name>A0AA39HS80_9BILA</name>
<evidence type="ECO:0000313" key="5">
    <source>
        <dbReference type="EMBL" id="KAK0410550.1"/>
    </source>
</evidence>